<feature type="transmembrane region" description="Helical" evidence="1">
    <location>
        <begin position="311"/>
        <end position="335"/>
    </location>
</feature>
<evidence type="ECO:0000259" key="2">
    <source>
        <dbReference type="PROSITE" id="PS50020"/>
    </source>
</evidence>
<dbReference type="EMBL" id="FOQD01000004">
    <property type="protein sequence ID" value="SFH98933.1"/>
    <property type="molecule type" value="Genomic_DNA"/>
</dbReference>
<keyword evidence="1" id="KW-1133">Transmembrane helix</keyword>
<dbReference type="RefSeq" id="WP_092048650.1">
    <property type="nucleotide sequence ID" value="NZ_FOQD01000004.1"/>
</dbReference>
<gene>
    <name evidence="3" type="ORF">SAMN05421753_104244</name>
</gene>
<feature type="domain" description="WW" evidence="2">
    <location>
        <begin position="266"/>
        <end position="300"/>
    </location>
</feature>
<dbReference type="STRING" id="1576369.SAMN05421753_104244"/>
<organism evidence="3 4">
    <name type="scientific">Planctomicrobium piriforme</name>
    <dbReference type="NCBI Taxonomy" id="1576369"/>
    <lineage>
        <taxon>Bacteria</taxon>
        <taxon>Pseudomonadati</taxon>
        <taxon>Planctomycetota</taxon>
        <taxon>Planctomycetia</taxon>
        <taxon>Planctomycetales</taxon>
        <taxon>Planctomycetaceae</taxon>
        <taxon>Planctomicrobium</taxon>
    </lineage>
</organism>
<keyword evidence="4" id="KW-1185">Reference proteome</keyword>
<feature type="transmembrane region" description="Helical" evidence="1">
    <location>
        <begin position="246"/>
        <end position="264"/>
    </location>
</feature>
<accession>A0A1I3EJ91</accession>
<keyword evidence="1" id="KW-0812">Transmembrane</keyword>
<dbReference type="OrthoDB" id="251120at2"/>
<dbReference type="Proteomes" id="UP000199518">
    <property type="component" value="Unassembled WGS sequence"/>
</dbReference>
<feature type="transmembrane region" description="Helical" evidence="1">
    <location>
        <begin position="347"/>
        <end position="367"/>
    </location>
</feature>
<evidence type="ECO:0000313" key="3">
    <source>
        <dbReference type="EMBL" id="SFH98933.1"/>
    </source>
</evidence>
<protein>
    <recommendedName>
        <fullName evidence="2">WW domain-containing protein</fullName>
    </recommendedName>
</protein>
<feature type="transmembrane region" description="Helical" evidence="1">
    <location>
        <begin position="21"/>
        <end position="42"/>
    </location>
</feature>
<keyword evidence="1" id="KW-0472">Membrane</keyword>
<reference evidence="4" key="1">
    <citation type="submission" date="2016-10" db="EMBL/GenBank/DDBJ databases">
        <authorList>
            <person name="Varghese N."/>
            <person name="Submissions S."/>
        </authorList>
    </citation>
    <scope>NUCLEOTIDE SEQUENCE [LARGE SCALE GENOMIC DNA]</scope>
    <source>
        <strain evidence="4">DSM 26348</strain>
    </source>
</reference>
<feature type="transmembrane region" description="Helical" evidence="1">
    <location>
        <begin position="157"/>
        <end position="176"/>
    </location>
</feature>
<proteinExistence type="predicted"/>
<evidence type="ECO:0000256" key="1">
    <source>
        <dbReference type="SAM" id="Phobius"/>
    </source>
</evidence>
<dbReference type="PROSITE" id="PS50020">
    <property type="entry name" value="WW_DOMAIN_2"/>
    <property type="match status" value="1"/>
</dbReference>
<feature type="transmembrane region" description="Helical" evidence="1">
    <location>
        <begin position="406"/>
        <end position="425"/>
    </location>
</feature>
<evidence type="ECO:0000313" key="4">
    <source>
        <dbReference type="Proteomes" id="UP000199518"/>
    </source>
</evidence>
<sequence>MNLISTDSSESLDYVAPPAQFVGWATLLMIVASMGIVTARLCDAPPLRSANDRSRWCTVWALVERNTYQIDEIRQKKGWDTIDIVRNDGHFYSSKPPLLPRMVAELYRGLKRVTGWTLTEQTEAVTRSLLFLINVVPMGFALWYFSGLVKDYCRDPFGQLFIIACGCFGTLLIPYLTVFNNHTIAATAFFIALPMTVRCLALDGQQYWRFAVSGLLTSFGICNELPAALLGLGFFAILLQVSVSRTLFVFVPAALIPIAGFFYTNHEATGSWKPFYAGYGTKTYVYEHEGVPSYWSDPKGIDQPRDSTPYYLMHCVIGHHGILSLTPIYLISLWGWIWPRYFWRSRLWVFQCLGMALTAATLGFYLTKTENYNYSGASVALRWMLWLTPFWLLAMFPVLSRWGRFATFRGVAMALLAVSVFSAAYPSNAPWAKNWIFQLMEEAKWINYTDPTPPFKQKHFTWIGKLPTGELQPDYWIRYGSTSAIGIPEEIEFKDAGPAPNGRRLVSVRLSTAGQTTSEVMYLFDVARFNAGMPVEDFLLGRQDGEKPSEADLLFFRGMPRKMQYLASRTRYEKTPLRTDAFRCQVGYTYVTEKPENQLPRQIVRDVWYCEEVPFGTLKWEERVQDGKTSEVLVRQLWQPIAAGRYFDRAAESEF</sequence>
<feature type="transmembrane region" description="Helical" evidence="1">
    <location>
        <begin position="183"/>
        <end position="203"/>
    </location>
</feature>
<feature type="transmembrane region" description="Helical" evidence="1">
    <location>
        <begin position="128"/>
        <end position="145"/>
    </location>
</feature>
<name>A0A1I3EJ91_9PLAN</name>
<dbReference type="AlphaFoldDB" id="A0A1I3EJ91"/>
<feature type="transmembrane region" description="Helical" evidence="1">
    <location>
        <begin position="379"/>
        <end position="399"/>
    </location>
</feature>
<feature type="transmembrane region" description="Helical" evidence="1">
    <location>
        <begin position="215"/>
        <end position="239"/>
    </location>
</feature>
<dbReference type="InterPro" id="IPR001202">
    <property type="entry name" value="WW_dom"/>
</dbReference>